<dbReference type="AlphaFoldDB" id="A0A9X3IST2"/>
<reference evidence="1" key="1">
    <citation type="submission" date="2022-11" db="EMBL/GenBank/DDBJ databases">
        <title>Parathalassolutuus dongxingensis gen. nov., sp. nov., a novel member of family Oceanospirillaceae isolated from a coastal shrimp pond in Guangxi, China.</title>
        <authorList>
            <person name="Chen H."/>
        </authorList>
    </citation>
    <scope>NUCLEOTIDE SEQUENCE</scope>
    <source>
        <strain evidence="1">G-43</strain>
    </source>
</reference>
<dbReference type="EMBL" id="JAPNOA010000039">
    <property type="protein sequence ID" value="MCY0966156.1"/>
    <property type="molecule type" value="Genomic_DNA"/>
</dbReference>
<evidence type="ECO:0000313" key="2">
    <source>
        <dbReference type="Proteomes" id="UP001150830"/>
    </source>
</evidence>
<proteinExistence type="predicted"/>
<dbReference type="RefSeq" id="WP_283174367.1">
    <property type="nucleotide sequence ID" value="NZ_JAPNOA010000039.1"/>
</dbReference>
<sequence length="66" mass="7443">MTPMNTENGAIAVDHWLLISPCYSGFEDCDTVQVEVNEDLIDVDVVRIPDLIRALEYAYQLATQDL</sequence>
<organism evidence="1 2">
    <name type="scientific">Parathalassolituus penaei</name>
    <dbReference type="NCBI Taxonomy" id="2997323"/>
    <lineage>
        <taxon>Bacteria</taxon>
        <taxon>Pseudomonadati</taxon>
        <taxon>Pseudomonadota</taxon>
        <taxon>Gammaproteobacteria</taxon>
        <taxon>Oceanospirillales</taxon>
        <taxon>Oceanospirillaceae</taxon>
        <taxon>Parathalassolituus</taxon>
    </lineage>
</organism>
<dbReference type="Proteomes" id="UP001150830">
    <property type="component" value="Unassembled WGS sequence"/>
</dbReference>
<keyword evidence="2" id="KW-1185">Reference proteome</keyword>
<accession>A0A9X3IST2</accession>
<gene>
    <name evidence="1" type="ORF">OUO13_13260</name>
</gene>
<evidence type="ECO:0000313" key="1">
    <source>
        <dbReference type="EMBL" id="MCY0966156.1"/>
    </source>
</evidence>
<comment type="caution">
    <text evidence="1">The sequence shown here is derived from an EMBL/GenBank/DDBJ whole genome shotgun (WGS) entry which is preliminary data.</text>
</comment>
<name>A0A9X3IST2_9GAMM</name>
<protein>
    <submittedName>
        <fullName evidence="1">Uncharacterized protein</fullName>
    </submittedName>
</protein>